<dbReference type="EMBL" id="JAGQLM010000048">
    <property type="protein sequence ID" value="MCA9374932.1"/>
    <property type="molecule type" value="Genomic_DNA"/>
</dbReference>
<dbReference type="Proteomes" id="UP000748332">
    <property type="component" value="Unassembled WGS sequence"/>
</dbReference>
<reference evidence="2" key="1">
    <citation type="submission" date="2020-04" db="EMBL/GenBank/DDBJ databases">
        <authorList>
            <person name="Zhang T."/>
        </authorList>
    </citation>
    <scope>NUCLEOTIDE SEQUENCE</scope>
    <source>
        <strain evidence="2">HKST-UBA16</strain>
    </source>
</reference>
<accession>A0A955HYK6</accession>
<name>A0A955HYK6_9BACT</name>
<keyword evidence="1" id="KW-0472">Membrane</keyword>
<feature type="non-terminal residue" evidence="2">
    <location>
        <position position="1"/>
    </location>
</feature>
<feature type="transmembrane region" description="Helical" evidence="1">
    <location>
        <begin position="124"/>
        <end position="141"/>
    </location>
</feature>
<proteinExistence type="predicted"/>
<keyword evidence="1" id="KW-0812">Transmembrane</keyword>
<evidence type="ECO:0000256" key="1">
    <source>
        <dbReference type="SAM" id="Phobius"/>
    </source>
</evidence>
<protein>
    <recommendedName>
        <fullName evidence="4">O-antigen ligase domain-containing protein</fullName>
    </recommendedName>
</protein>
<evidence type="ECO:0000313" key="3">
    <source>
        <dbReference type="Proteomes" id="UP000748332"/>
    </source>
</evidence>
<gene>
    <name evidence="2" type="ORF">KC622_01230</name>
</gene>
<evidence type="ECO:0008006" key="4">
    <source>
        <dbReference type="Google" id="ProtNLM"/>
    </source>
</evidence>
<organism evidence="2 3">
    <name type="scientific">Candidatus Dojkabacteria bacterium</name>
    <dbReference type="NCBI Taxonomy" id="2099670"/>
    <lineage>
        <taxon>Bacteria</taxon>
        <taxon>Candidatus Dojkabacteria</taxon>
    </lineage>
</organism>
<reference evidence="2" key="2">
    <citation type="journal article" date="2021" name="Microbiome">
        <title>Successional dynamics and alternative stable states in a saline activated sludge microbial community over 9 years.</title>
        <authorList>
            <person name="Wang Y."/>
            <person name="Ye J."/>
            <person name="Ju F."/>
            <person name="Liu L."/>
            <person name="Boyd J.A."/>
            <person name="Deng Y."/>
            <person name="Parks D.H."/>
            <person name="Jiang X."/>
            <person name="Yin X."/>
            <person name="Woodcroft B.J."/>
            <person name="Tyson G.W."/>
            <person name="Hugenholtz P."/>
            <person name="Polz M.F."/>
            <person name="Zhang T."/>
        </authorList>
    </citation>
    <scope>NUCLEOTIDE SEQUENCE</scope>
    <source>
        <strain evidence="2">HKST-UBA16</strain>
    </source>
</reference>
<comment type="caution">
    <text evidence="2">The sequence shown here is derived from an EMBL/GenBank/DDBJ whole genome shotgun (WGS) entry which is preliminary data.</text>
</comment>
<keyword evidence="1" id="KW-1133">Transmembrane helix</keyword>
<feature type="transmembrane region" description="Helical" evidence="1">
    <location>
        <begin position="63"/>
        <end position="89"/>
    </location>
</feature>
<dbReference type="AlphaFoldDB" id="A0A955HYK6"/>
<evidence type="ECO:0000313" key="2">
    <source>
        <dbReference type="EMBL" id="MCA9374932.1"/>
    </source>
</evidence>
<sequence length="146" mass="15780">RFTDSVGASDIAYSDRLALMKASLNIILKNPFGVGPGVFVRSLAGNPVLSASGQLLLQPVHNIFLLLISEYGLFIGIMAVTAFCGYFIWGLFNSQYKVYTFCVVLAVILLGSLDHYLVTTQQGFLVLMGLLGLVGLPSIVFQRSVS</sequence>
<feature type="transmembrane region" description="Helical" evidence="1">
    <location>
        <begin position="98"/>
        <end position="118"/>
    </location>
</feature>